<reference evidence="1 2" key="1">
    <citation type="submission" date="2024-03" db="EMBL/GenBank/DDBJ databases">
        <title>The genome assembly and annotation of the cricket Gryllus longicercus Weissman &amp; Gray.</title>
        <authorList>
            <person name="Szrajer S."/>
            <person name="Gray D."/>
            <person name="Ylla G."/>
        </authorList>
    </citation>
    <scope>NUCLEOTIDE SEQUENCE [LARGE SCALE GENOMIC DNA]</scope>
    <source>
        <strain evidence="1">DAG 2021-001</strain>
        <tissue evidence="1">Whole body minus gut</tissue>
    </source>
</reference>
<proteinExistence type="predicted"/>
<accession>A0AAN9VYT0</accession>
<dbReference type="EMBL" id="JAZDUA010000141">
    <property type="protein sequence ID" value="KAK7866649.1"/>
    <property type="molecule type" value="Genomic_DNA"/>
</dbReference>
<sequence length="116" mass="13343">MKADFWCSPEICERVPVTFRKRPFRNNVESVPRPLPFSAFLRAAASARAAALCPRSDRLRRCSGTWCYVSRSQVDAGFVYVAAQVVTDRVRCVSKQFRMEFRLSLVKSDNFSIRIM</sequence>
<evidence type="ECO:0000313" key="1">
    <source>
        <dbReference type="EMBL" id="KAK7866649.1"/>
    </source>
</evidence>
<gene>
    <name evidence="1" type="ORF">R5R35_000266</name>
</gene>
<name>A0AAN9VYT0_9ORTH</name>
<dbReference type="AlphaFoldDB" id="A0AAN9VYT0"/>
<comment type="caution">
    <text evidence="1">The sequence shown here is derived from an EMBL/GenBank/DDBJ whole genome shotgun (WGS) entry which is preliminary data.</text>
</comment>
<dbReference type="Proteomes" id="UP001378592">
    <property type="component" value="Unassembled WGS sequence"/>
</dbReference>
<protein>
    <submittedName>
        <fullName evidence="1">Uncharacterized protein</fullName>
    </submittedName>
</protein>
<evidence type="ECO:0000313" key="2">
    <source>
        <dbReference type="Proteomes" id="UP001378592"/>
    </source>
</evidence>
<keyword evidence="2" id="KW-1185">Reference proteome</keyword>
<organism evidence="1 2">
    <name type="scientific">Gryllus longicercus</name>
    <dbReference type="NCBI Taxonomy" id="2509291"/>
    <lineage>
        <taxon>Eukaryota</taxon>
        <taxon>Metazoa</taxon>
        <taxon>Ecdysozoa</taxon>
        <taxon>Arthropoda</taxon>
        <taxon>Hexapoda</taxon>
        <taxon>Insecta</taxon>
        <taxon>Pterygota</taxon>
        <taxon>Neoptera</taxon>
        <taxon>Polyneoptera</taxon>
        <taxon>Orthoptera</taxon>
        <taxon>Ensifera</taxon>
        <taxon>Gryllidea</taxon>
        <taxon>Grylloidea</taxon>
        <taxon>Gryllidae</taxon>
        <taxon>Gryllinae</taxon>
        <taxon>Gryllus</taxon>
    </lineage>
</organism>